<sequence>MTQIVTWHIQNAKILDVFNLKFDDTELWIDNNMIVYRGPRDDLAATHTFDAGGRYIVPGLIDAHLHIESSLLAPSEFGKLVIPHGVTCIIADPHEIASVAGISGIQYMLEEARQTPLHIHYMLPSSVPATPFEHAGATLHAEALKPFYSIPEVNGLAEVMDYPAVANGDTDMLEKINDALAAGKHVDGHGAGLSRAQLSTYRQVGIDTDHESENATQALARVDAGFSVFVREGTVERDEEAILPAITTANHAHFSFATDDKTASDIQHEGSIDFSINLALQNGIAPEIAFTMASYNAAKAHNLKNVGALTDGFVADLVVFDTLTQFKAQEVMVDGHWYENKFSTVTPLANQSLNFTLSATDLILPLADNVPAHVINIMPHHITTQHTVENVPVVNNHFEANKTFAKVVVAERYHDLGHGLGIIKGFDMVTGAIGSTVAHDSHNIIIAGVDDKDMLLAAETLKKIGGGQVVVINGQVTAMPLPIGGLMSDQDYQTTIDQNRALDKAFSKISDVPFDPFLTLSFMALPVIPSLKITDQGLFDFDKFSFIDIQDAGEFKS</sequence>
<dbReference type="InterPro" id="IPR032466">
    <property type="entry name" value="Metal_Hydrolase"/>
</dbReference>
<comment type="catalytic activity">
    <reaction evidence="5 6">
        <text>adenine + H2O + H(+) = hypoxanthine + NH4(+)</text>
        <dbReference type="Rhea" id="RHEA:23688"/>
        <dbReference type="ChEBI" id="CHEBI:15377"/>
        <dbReference type="ChEBI" id="CHEBI:15378"/>
        <dbReference type="ChEBI" id="CHEBI:16708"/>
        <dbReference type="ChEBI" id="CHEBI:17368"/>
        <dbReference type="ChEBI" id="CHEBI:28938"/>
        <dbReference type="EC" id="3.5.4.2"/>
    </reaction>
</comment>
<dbReference type="GO" id="GO:0006146">
    <property type="term" value="P:adenine catabolic process"/>
    <property type="evidence" value="ECO:0007669"/>
    <property type="project" value="InterPro"/>
</dbReference>
<evidence type="ECO:0000313" key="10">
    <source>
        <dbReference type="Proteomes" id="UP000192288"/>
    </source>
</evidence>
<evidence type="ECO:0000256" key="1">
    <source>
        <dbReference type="ARBA" id="ARBA00006773"/>
    </source>
</evidence>
<evidence type="ECO:0000256" key="4">
    <source>
        <dbReference type="ARBA" id="ARBA00023211"/>
    </source>
</evidence>
<dbReference type="Pfam" id="PF13382">
    <property type="entry name" value="Adenine_deam_C"/>
    <property type="match status" value="1"/>
</dbReference>
<dbReference type="Proteomes" id="UP000192288">
    <property type="component" value="Unassembled WGS sequence"/>
</dbReference>
<dbReference type="STRING" id="33968.BMS77_02295"/>
<gene>
    <name evidence="6" type="primary">ade</name>
    <name evidence="9" type="ORF">BMR96_00760</name>
</gene>
<dbReference type="InterPro" id="IPR011059">
    <property type="entry name" value="Metal-dep_hydrolase_composite"/>
</dbReference>
<dbReference type="GO" id="GO:0000034">
    <property type="term" value="F:adenine deaminase activity"/>
    <property type="evidence" value="ECO:0007669"/>
    <property type="project" value="UniProtKB-UniRule"/>
</dbReference>
<keyword evidence="4 6" id="KW-0464">Manganese</keyword>
<name>A0A1X0VFT9_LEUPS</name>
<proteinExistence type="inferred from homology"/>
<accession>A0A1X0VFT9</accession>
<dbReference type="eggNOG" id="COG1001">
    <property type="taxonomic scope" value="Bacteria"/>
</dbReference>
<comment type="caution">
    <text evidence="9">The sequence shown here is derived from an EMBL/GenBank/DDBJ whole genome shotgun (WGS) entry which is preliminary data.</text>
</comment>
<organism evidence="9 10">
    <name type="scientific">Leuconostoc pseudomesenteroides</name>
    <dbReference type="NCBI Taxonomy" id="33968"/>
    <lineage>
        <taxon>Bacteria</taxon>
        <taxon>Bacillati</taxon>
        <taxon>Bacillota</taxon>
        <taxon>Bacilli</taxon>
        <taxon>Lactobacillales</taxon>
        <taxon>Lactobacillaceae</taxon>
        <taxon>Leuconostoc</taxon>
    </lineage>
</organism>
<feature type="domain" description="Adenine deaminase C-terminal" evidence="8">
    <location>
        <begin position="382"/>
        <end position="544"/>
    </location>
</feature>
<dbReference type="PANTHER" id="PTHR11113:SF2">
    <property type="entry name" value="ADENINE DEAMINASE"/>
    <property type="match status" value="1"/>
</dbReference>
<comment type="similarity">
    <text evidence="1 6">Belongs to the metallo-dependent hydrolases superfamily. Adenine deaminase family.</text>
</comment>
<reference evidence="9 10" key="1">
    <citation type="journal article" date="2017" name="Front. Microbiol.">
        <title>Genomic Characterization of Dairy Associated Leuconostoc Species and Diversity of Leuconostocs in Undefined Mixed Mesophilic Starter Cultures.</title>
        <authorList>
            <person name="Frantzen C.A."/>
            <person name="Kot W."/>
            <person name="Pedersen T.B."/>
            <person name="Ardo Y.M."/>
            <person name="Broadbent J.R."/>
            <person name="Neve H."/>
            <person name="Hansen L.H."/>
            <person name="Dal Bello F."/>
            <person name="Ostlie H.M."/>
            <person name="Kleppen H.P."/>
            <person name="Vogensen F.K."/>
            <person name="Holo H."/>
        </authorList>
    </citation>
    <scope>NUCLEOTIDE SEQUENCE [LARGE SCALE GENOMIC DNA]</scope>
    <source>
        <strain evidence="9 10">LMGCF08</strain>
    </source>
</reference>
<evidence type="ECO:0000259" key="8">
    <source>
        <dbReference type="Pfam" id="PF13382"/>
    </source>
</evidence>
<dbReference type="AlphaFoldDB" id="A0A1X0VFT9"/>
<dbReference type="PANTHER" id="PTHR11113">
    <property type="entry name" value="N-ACETYLGLUCOSAMINE-6-PHOSPHATE DEACETYLASE"/>
    <property type="match status" value="1"/>
</dbReference>
<keyword evidence="3 6" id="KW-0378">Hydrolase</keyword>
<dbReference type="Pfam" id="PF01979">
    <property type="entry name" value="Amidohydro_1"/>
    <property type="match status" value="1"/>
</dbReference>
<dbReference type="CDD" id="cd01295">
    <property type="entry name" value="AdeC"/>
    <property type="match status" value="1"/>
</dbReference>
<evidence type="ECO:0000259" key="7">
    <source>
        <dbReference type="Pfam" id="PF01979"/>
    </source>
</evidence>
<protein>
    <recommendedName>
        <fullName evidence="2 6">Adenine deaminase</fullName>
        <shortName evidence="6">Adenase</shortName>
        <shortName evidence="6">Adenine aminase</shortName>
        <ecNumber evidence="2 6">3.5.4.2</ecNumber>
    </recommendedName>
</protein>
<dbReference type="EC" id="3.5.4.2" evidence="2 6"/>
<dbReference type="HAMAP" id="MF_01518">
    <property type="entry name" value="Adenine_deamin"/>
    <property type="match status" value="1"/>
</dbReference>
<comment type="cofactor">
    <cofactor evidence="6">
        <name>Mn(2+)</name>
        <dbReference type="ChEBI" id="CHEBI:29035"/>
    </cofactor>
</comment>
<dbReference type="RefSeq" id="WP_080519017.1">
    <property type="nucleotide sequence ID" value="NZ_MPLS01000002.1"/>
</dbReference>
<dbReference type="Gene3D" id="3.20.20.140">
    <property type="entry name" value="Metal-dependent hydrolases"/>
    <property type="match status" value="1"/>
</dbReference>
<dbReference type="SUPFAM" id="SSF51338">
    <property type="entry name" value="Composite domain of metallo-dependent hydrolases"/>
    <property type="match status" value="1"/>
</dbReference>
<dbReference type="InterPro" id="IPR026912">
    <property type="entry name" value="Adenine_deam_C"/>
</dbReference>
<evidence type="ECO:0000256" key="3">
    <source>
        <dbReference type="ARBA" id="ARBA00022801"/>
    </source>
</evidence>
<dbReference type="Gene3D" id="2.30.40.10">
    <property type="entry name" value="Urease, subunit C, domain 1"/>
    <property type="match status" value="1"/>
</dbReference>
<evidence type="ECO:0000313" key="9">
    <source>
        <dbReference type="EMBL" id="ORI98568.1"/>
    </source>
</evidence>
<evidence type="ECO:0000256" key="5">
    <source>
        <dbReference type="ARBA" id="ARBA00047720"/>
    </source>
</evidence>
<feature type="domain" description="Amidohydrolase-related" evidence="7">
    <location>
        <begin position="55"/>
        <end position="337"/>
    </location>
</feature>
<dbReference type="InterPro" id="IPR006680">
    <property type="entry name" value="Amidohydro-rel"/>
</dbReference>
<dbReference type="EMBL" id="MPLS01000002">
    <property type="protein sequence ID" value="ORI98568.1"/>
    <property type="molecule type" value="Genomic_DNA"/>
</dbReference>
<evidence type="ECO:0000256" key="6">
    <source>
        <dbReference type="HAMAP-Rule" id="MF_01518"/>
    </source>
</evidence>
<dbReference type="NCBIfam" id="TIGR01178">
    <property type="entry name" value="ade"/>
    <property type="match status" value="1"/>
</dbReference>
<dbReference type="SUPFAM" id="SSF51556">
    <property type="entry name" value="Metallo-dependent hydrolases"/>
    <property type="match status" value="1"/>
</dbReference>
<dbReference type="InterPro" id="IPR006679">
    <property type="entry name" value="Adenine_deam"/>
</dbReference>
<evidence type="ECO:0000256" key="2">
    <source>
        <dbReference type="ARBA" id="ARBA00012782"/>
    </source>
</evidence>